<sequence length="293" mass="33579">MKKILYLVLLCCIVFSLAACGNKEDSSIKDFESTLKLSQNKGHALKTTVDELNIEQLDELSNKETTDKNKREINQLQNDINNKLVPKMTAYEDSIKNIKASSEQAKSLKKSYRKTVEQQINALKELQTFVSLCNQSIKANEDILDYTRLFEKNRSKVEKNMDNASAAGSTTEVHILTKKLESNSRELKATAQKNVDTNNDKEAKAQIENDIMPLIESQIKDLNQTTISDSNVNAARKNTIEMYYSLQNYYETRKETITIGEKLDKIDYNKLPKNGKDLEQYEKPFEQELKEVE</sequence>
<evidence type="ECO:0000313" key="2">
    <source>
        <dbReference type="EMBL" id="GEP99627.1"/>
    </source>
</evidence>
<evidence type="ECO:0000256" key="1">
    <source>
        <dbReference type="SAM" id="SignalP"/>
    </source>
</evidence>
<feature type="signal peptide" evidence="1">
    <location>
        <begin position="1"/>
        <end position="18"/>
    </location>
</feature>
<reference evidence="2 5" key="2">
    <citation type="submission" date="2019-07" db="EMBL/GenBank/DDBJ databases">
        <title>Whole genome shotgun sequence of Staphylococcus arlettae NBRC 109765.</title>
        <authorList>
            <person name="Hosoyama A."/>
            <person name="Uohara A."/>
            <person name="Ohji S."/>
            <person name="Ichikawa N."/>
        </authorList>
    </citation>
    <scope>NUCLEOTIDE SEQUENCE [LARGE SCALE GENOMIC DNA]</scope>
    <source>
        <strain evidence="2 5">NBRC 109765</strain>
    </source>
</reference>
<dbReference type="InterPro" id="IPR048013">
    <property type="entry name" value="EMYY_lipop"/>
</dbReference>
<keyword evidence="5" id="KW-1185">Reference proteome</keyword>
<dbReference type="Proteomes" id="UP000254956">
    <property type="component" value="Unassembled WGS sequence"/>
</dbReference>
<evidence type="ECO:0000313" key="4">
    <source>
        <dbReference type="Proteomes" id="UP000254956"/>
    </source>
</evidence>
<dbReference type="EMBL" id="BKAV01000003">
    <property type="protein sequence ID" value="GEP99627.1"/>
    <property type="molecule type" value="Genomic_DNA"/>
</dbReference>
<dbReference type="RefSeq" id="WP_103388065.1">
    <property type="nucleotide sequence ID" value="NZ_AP019698.1"/>
</dbReference>
<organism evidence="3 4">
    <name type="scientific">Staphylococcus arlettae</name>
    <dbReference type="NCBI Taxonomy" id="29378"/>
    <lineage>
        <taxon>Bacteria</taxon>
        <taxon>Bacillati</taxon>
        <taxon>Bacillota</taxon>
        <taxon>Bacilli</taxon>
        <taxon>Bacillales</taxon>
        <taxon>Staphylococcaceae</taxon>
        <taxon>Staphylococcus</taxon>
    </lineage>
</organism>
<keyword evidence="1" id="KW-0732">Signal</keyword>
<dbReference type="PROSITE" id="PS51257">
    <property type="entry name" value="PROKAR_LIPOPROTEIN"/>
    <property type="match status" value="1"/>
</dbReference>
<feature type="chain" id="PRO_5038993420" evidence="1">
    <location>
        <begin position="19"/>
        <end position="293"/>
    </location>
</feature>
<dbReference type="STRING" id="1212545.SARL_05610"/>
<evidence type="ECO:0000313" key="3">
    <source>
        <dbReference type="EMBL" id="SUJ23524.1"/>
    </source>
</evidence>
<dbReference type="NCBIfam" id="NF033194">
    <property type="entry name" value="lipo_EMYY"/>
    <property type="match status" value="1"/>
</dbReference>
<keyword evidence="3" id="KW-0449">Lipoprotein</keyword>
<dbReference type="Proteomes" id="UP000321598">
    <property type="component" value="Unassembled WGS sequence"/>
</dbReference>
<dbReference type="OrthoDB" id="2410901at2"/>
<reference evidence="3 4" key="1">
    <citation type="submission" date="2018-06" db="EMBL/GenBank/DDBJ databases">
        <authorList>
            <consortium name="Pathogen Informatics"/>
            <person name="Doyle S."/>
        </authorList>
    </citation>
    <scope>NUCLEOTIDE SEQUENCE [LARGE SCALE GENOMIC DNA]</scope>
    <source>
        <strain evidence="3 4">NCTC12413</strain>
    </source>
</reference>
<dbReference type="GeneID" id="97288435"/>
<dbReference type="EMBL" id="UGZE01000001">
    <property type="protein sequence ID" value="SUJ23524.1"/>
    <property type="molecule type" value="Genomic_DNA"/>
</dbReference>
<protein>
    <submittedName>
        <fullName evidence="3">Lipoprotein</fullName>
    </submittedName>
</protein>
<accession>A0A2T7BVH6</accession>
<proteinExistence type="predicted"/>
<name>A0A2T7BVH6_9STAP</name>
<evidence type="ECO:0000313" key="5">
    <source>
        <dbReference type="Proteomes" id="UP000321598"/>
    </source>
</evidence>
<gene>
    <name evidence="3" type="ORF">NCTC12413_02132</name>
    <name evidence="2" type="ORF">SAR03_06650</name>
</gene>
<dbReference type="AlphaFoldDB" id="A0A2T7BVH6"/>